<sequence length="145" mass="15839">MSVSSDDPLSLRHPILSLAILSITYLPPTYETGNRLMTYLSDISAPSGPSSAKKSLSPSRRILSVTSNFKSIQDELPNLGATLMPPGQRGTSYEKRIRTVTQVCSNPDLEHVNRVENEVLRRSSLPPKDDLPSVSADEVQNSSES</sequence>
<name>A0A4C2A526_EUMVA</name>
<protein>
    <submittedName>
        <fullName evidence="2">Uncharacterized protein</fullName>
    </submittedName>
</protein>
<comment type="caution">
    <text evidence="2">The sequence shown here is derived from an EMBL/GenBank/DDBJ whole genome shotgun (WGS) entry which is preliminary data.</text>
</comment>
<evidence type="ECO:0000313" key="2">
    <source>
        <dbReference type="EMBL" id="GBP95280.1"/>
    </source>
</evidence>
<accession>A0A4C2A526</accession>
<dbReference type="EMBL" id="BGZK01002608">
    <property type="protein sequence ID" value="GBP95280.1"/>
    <property type="molecule type" value="Genomic_DNA"/>
</dbReference>
<proteinExistence type="predicted"/>
<dbReference type="AlphaFoldDB" id="A0A4C2A526"/>
<organism evidence="2 3">
    <name type="scientific">Eumeta variegata</name>
    <name type="common">Bagworm moth</name>
    <name type="synonym">Eumeta japonica</name>
    <dbReference type="NCBI Taxonomy" id="151549"/>
    <lineage>
        <taxon>Eukaryota</taxon>
        <taxon>Metazoa</taxon>
        <taxon>Ecdysozoa</taxon>
        <taxon>Arthropoda</taxon>
        <taxon>Hexapoda</taxon>
        <taxon>Insecta</taxon>
        <taxon>Pterygota</taxon>
        <taxon>Neoptera</taxon>
        <taxon>Endopterygota</taxon>
        <taxon>Lepidoptera</taxon>
        <taxon>Glossata</taxon>
        <taxon>Ditrysia</taxon>
        <taxon>Tineoidea</taxon>
        <taxon>Psychidae</taxon>
        <taxon>Oiketicinae</taxon>
        <taxon>Eumeta</taxon>
    </lineage>
</organism>
<reference evidence="2 3" key="1">
    <citation type="journal article" date="2019" name="Commun. Biol.">
        <title>The bagworm genome reveals a unique fibroin gene that provides high tensile strength.</title>
        <authorList>
            <person name="Kono N."/>
            <person name="Nakamura H."/>
            <person name="Ohtoshi R."/>
            <person name="Tomita M."/>
            <person name="Numata K."/>
            <person name="Arakawa K."/>
        </authorList>
    </citation>
    <scope>NUCLEOTIDE SEQUENCE [LARGE SCALE GENOMIC DNA]</scope>
</reference>
<feature type="region of interest" description="Disordered" evidence="1">
    <location>
        <begin position="119"/>
        <end position="145"/>
    </location>
</feature>
<feature type="compositionally biased region" description="Basic and acidic residues" evidence="1">
    <location>
        <begin position="119"/>
        <end position="131"/>
    </location>
</feature>
<dbReference type="Proteomes" id="UP000299102">
    <property type="component" value="Unassembled WGS sequence"/>
</dbReference>
<dbReference type="OrthoDB" id="10065625at2759"/>
<evidence type="ECO:0000313" key="3">
    <source>
        <dbReference type="Proteomes" id="UP000299102"/>
    </source>
</evidence>
<evidence type="ECO:0000256" key="1">
    <source>
        <dbReference type="SAM" id="MobiDB-lite"/>
    </source>
</evidence>
<keyword evidence="3" id="KW-1185">Reference proteome</keyword>
<gene>
    <name evidence="2" type="ORF">EVAR_64663_1</name>
</gene>